<gene>
    <name evidence="1" type="ORF">Tci_906513</name>
</gene>
<evidence type="ECO:0000313" key="1">
    <source>
        <dbReference type="EMBL" id="GFD34544.1"/>
    </source>
</evidence>
<proteinExistence type="predicted"/>
<feature type="non-terminal residue" evidence="1">
    <location>
        <position position="1"/>
    </location>
</feature>
<protein>
    <submittedName>
        <fullName evidence="1">Uncharacterized protein</fullName>
    </submittedName>
</protein>
<accession>A0A699VRR4</accession>
<dbReference type="EMBL" id="BKCJ011448012">
    <property type="protein sequence ID" value="GFD34544.1"/>
    <property type="molecule type" value="Genomic_DNA"/>
</dbReference>
<organism evidence="1">
    <name type="scientific">Tanacetum cinerariifolium</name>
    <name type="common">Dalmatian daisy</name>
    <name type="synonym">Chrysanthemum cinerariifolium</name>
    <dbReference type="NCBI Taxonomy" id="118510"/>
    <lineage>
        <taxon>Eukaryota</taxon>
        <taxon>Viridiplantae</taxon>
        <taxon>Streptophyta</taxon>
        <taxon>Embryophyta</taxon>
        <taxon>Tracheophyta</taxon>
        <taxon>Spermatophyta</taxon>
        <taxon>Magnoliopsida</taxon>
        <taxon>eudicotyledons</taxon>
        <taxon>Gunneridae</taxon>
        <taxon>Pentapetalae</taxon>
        <taxon>asterids</taxon>
        <taxon>campanulids</taxon>
        <taxon>Asterales</taxon>
        <taxon>Asteraceae</taxon>
        <taxon>Asteroideae</taxon>
        <taxon>Anthemideae</taxon>
        <taxon>Anthemidinae</taxon>
        <taxon>Tanacetum</taxon>
    </lineage>
</organism>
<name>A0A699VRR4_TANCI</name>
<sequence length="48" mass="4625">ASWSIVVEEGEPVDAAGFGATTSAIREMTLGAGKSTLGGGLGNSSNNG</sequence>
<reference evidence="1" key="1">
    <citation type="journal article" date="2019" name="Sci. Rep.">
        <title>Draft genome of Tanacetum cinerariifolium, the natural source of mosquito coil.</title>
        <authorList>
            <person name="Yamashiro T."/>
            <person name="Shiraishi A."/>
            <person name="Satake H."/>
            <person name="Nakayama K."/>
        </authorList>
    </citation>
    <scope>NUCLEOTIDE SEQUENCE</scope>
</reference>
<dbReference type="AlphaFoldDB" id="A0A699VRR4"/>
<comment type="caution">
    <text evidence="1">The sequence shown here is derived from an EMBL/GenBank/DDBJ whole genome shotgun (WGS) entry which is preliminary data.</text>
</comment>